<organism evidence="3 4">
    <name type="scientific">Promicromonospora kroppenstedtii</name>
    <dbReference type="NCBI Taxonomy" id="440482"/>
    <lineage>
        <taxon>Bacteria</taxon>
        <taxon>Bacillati</taxon>
        <taxon>Actinomycetota</taxon>
        <taxon>Actinomycetes</taxon>
        <taxon>Micrococcales</taxon>
        <taxon>Promicromonosporaceae</taxon>
        <taxon>Promicromonospora</taxon>
    </lineage>
</organism>
<dbReference type="Pfam" id="PF14062">
    <property type="entry name" value="DUF4253"/>
    <property type="match status" value="1"/>
</dbReference>
<keyword evidence="4" id="KW-1185">Reference proteome</keyword>
<dbReference type="RefSeq" id="WP_397402608.1">
    <property type="nucleotide sequence ID" value="NZ_JBIRYI010000003.1"/>
</dbReference>
<dbReference type="InterPro" id="IPR025349">
    <property type="entry name" value="DUF4253"/>
</dbReference>
<evidence type="ECO:0000313" key="4">
    <source>
        <dbReference type="Proteomes" id="UP001611580"/>
    </source>
</evidence>
<feature type="compositionally biased region" description="Acidic residues" evidence="1">
    <location>
        <begin position="106"/>
        <end position="120"/>
    </location>
</feature>
<evidence type="ECO:0000259" key="2">
    <source>
        <dbReference type="Pfam" id="PF14062"/>
    </source>
</evidence>
<feature type="region of interest" description="Disordered" evidence="1">
    <location>
        <begin position="1"/>
        <end position="25"/>
    </location>
</feature>
<sequence>MTNTDFPTLPDALPPGRLVHAAEDLPNRPQKPLLWMSDEPVEGVAAEWTLLRAEHERTGLYPVLLEHDPDRGWDDRWYLAGNTGDLDVDPESALRTLWDQLQEVREPEEDDEDEIPEEEWPSGPWPGLARAGAGDDSPEAMADEFAVYLQGNEDFHGRTRRWRLGLIPADDGADALTLAGWDGPCNHTNSIELGARVVGLGPDMLWLSVARPPQDLDHARAVALEHFAFCPDNIWQSGNNTVDKYASSLIGVNVWTFWWD</sequence>
<proteinExistence type="predicted"/>
<gene>
    <name evidence="3" type="ORF">ACH47X_06690</name>
</gene>
<dbReference type="EMBL" id="JBIRYI010000003">
    <property type="protein sequence ID" value="MFI2486580.1"/>
    <property type="molecule type" value="Genomic_DNA"/>
</dbReference>
<protein>
    <submittedName>
        <fullName evidence="3">DUF4253 domain-containing protein</fullName>
    </submittedName>
</protein>
<dbReference type="Proteomes" id="UP001611580">
    <property type="component" value="Unassembled WGS sequence"/>
</dbReference>
<reference evidence="3 4" key="1">
    <citation type="submission" date="2024-10" db="EMBL/GenBank/DDBJ databases">
        <title>The Natural Products Discovery Center: Release of the First 8490 Sequenced Strains for Exploring Actinobacteria Biosynthetic Diversity.</title>
        <authorList>
            <person name="Kalkreuter E."/>
            <person name="Kautsar S.A."/>
            <person name="Yang D."/>
            <person name="Bader C.D."/>
            <person name="Teijaro C.N."/>
            <person name="Fluegel L."/>
            <person name="Davis C.M."/>
            <person name="Simpson J.R."/>
            <person name="Lauterbach L."/>
            <person name="Steele A.D."/>
            <person name="Gui C."/>
            <person name="Meng S."/>
            <person name="Li G."/>
            <person name="Viehrig K."/>
            <person name="Ye F."/>
            <person name="Su P."/>
            <person name="Kiefer A.F."/>
            <person name="Nichols A."/>
            <person name="Cepeda A.J."/>
            <person name="Yan W."/>
            <person name="Fan B."/>
            <person name="Jiang Y."/>
            <person name="Adhikari A."/>
            <person name="Zheng C.-J."/>
            <person name="Schuster L."/>
            <person name="Cowan T.M."/>
            <person name="Smanski M.J."/>
            <person name="Chevrette M.G."/>
            <person name="De Carvalho L.P.S."/>
            <person name="Shen B."/>
        </authorList>
    </citation>
    <scope>NUCLEOTIDE SEQUENCE [LARGE SCALE GENOMIC DNA]</scope>
    <source>
        <strain evidence="3 4">NPDC019481</strain>
    </source>
</reference>
<evidence type="ECO:0000313" key="3">
    <source>
        <dbReference type="EMBL" id="MFI2486580.1"/>
    </source>
</evidence>
<feature type="region of interest" description="Disordered" evidence="1">
    <location>
        <begin position="103"/>
        <end position="126"/>
    </location>
</feature>
<accession>A0ABW7XGD9</accession>
<feature type="domain" description="DUF4253" evidence="2">
    <location>
        <begin position="163"/>
        <end position="260"/>
    </location>
</feature>
<evidence type="ECO:0000256" key="1">
    <source>
        <dbReference type="SAM" id="MobiDB-lite"/>
    </source>
</evidence>
<name>A0ABW7XGD9_9MICO</name>
<comment type="caution">
    <text evidence="3">The sequence shown here is derived from an EMBL/GenBank/DDBJ whole genome shotgun (WGS) entry which is preliminary data.</text>
</comment>